<comment type="caution">
    <text evidence="2">The sequence shown here is derived from an EMBL/GenBank/DDBJ whole genome shotgun (WGS) entry which is preliminary data.</text>
</comment>
<evidence type="ECO:0000313" key="2">
    <source>
        <dbReference type="EMBL" id="RDI48018.1"/>
    </source>
</evidence>
<keyword evidence="3" id="KW-1185">Reference proteome</keyword>
<dbReference type="RefSeq" id="WP_170137260.1">
    <property type="nucleotide sequence ID" value="NZ_QQAY01000001.1"/>
</dbReference>
<dbReference type="EMBL" id="QQAY01000001">
    <property type="protein sequence ID" value="RDI48018.1"/>
    <property type="molecule type" value="Genomic_DNA"/>
</dbReference>
<reference evidence="2 3" key="1">
    <citation type="submission" date="2018-07" db="EMBL/GenBank/DDBJ databases">
        <title>Genomic Encyclopedia of Type Strains, Phase IV (KMG-IV): sequencing the most valuable type-strain genomes for metagenomic binning, comparative biology and taxonomic classification.</title>
        <authorList>
            <person name="Goeker M."/>
        </authorList>
    </citation>
    <scope>NUCLEOTIDE SEQUENCE [LARGE SCALE GENOMIC DNA]</scope>
    <source>
        <strain evidence="2 3">DSM 25281</strain>
    </source>
</reference>
<evidence type="ECO:0000313" key="3">
    <source>
        <dbReference type="Proteomes" id="UP000255326"/>
    </source>
</evidence>
<accession>A0A370GWH2</accession>
<protein>
    <submittedName>
        <fullName evidence="2">Uncharacterized protein</fullName>
    </submittedName>
</protein>
<sequence>MSQESKKKKEELEEKNGSMARDLKEVKELGKQMERHRTNEELQEEGKDPDPIQYDEEE</sequence>
<proteinExistence type="predicted"/>
<feature type="region of interest" description="Disordered" evidence="1">
    <location>
        <begin position="1"/>
        <end position="58"/>
    </location>
</feature>
<dbReference type="Proteomes" id="UP000255326">
    <property type="component" value="Unassembled WGS sequence"/>
</dbReference>
<feature type="compositionally biased region" description="Basic and acidic residues" evidence="1">
    <location>
        <begin position="1"/>
        <end position="50"/>
    </location>
</feature>
<gene>
    <name evidence="2" type="ORF">DFR59_101687</name>
</gene>
<organism evidence="2 3">
    <name type="scientific">Falsibacillus pallidus</name>
    <dbReference type="NCBI Taxonomy" id="493781"/>
    <lineage>
        <taxon>Bacteria</taxon>
        <taxon>Bacillati</taxon>
        <taxon>Bacillota</taxon>
        <taxon>Bacilli</taxon>
        <taxon>Bacillales</taxon>
        <taxon>Bacillaceae</taxon>
        <taxon>Falsibacillus</taxon>
    </lineage>
</organism>
<name>A0A370GWH2_9BACI</name>
<evidence type="ECO:0000256" key="1">
    <source>
        <dbReference type="SAM" id="MobiDB-lite"/>
    </source>
</evidence>
<dbReference type="AlphaFoldDB" id="A0A370GWH2"/>